<dbReference type="PRINTS" id="PR01004">
    <property type="entry name" value="FLGFLIJ"/>
</dbReference>
<protein>
    <recommendedName>
        <fullName evidence="3">Flagellar FliJ protein</fullName>
    </recommendedName>
</protein>
<dbReference type="PIRSF" id="PIRSF019404">
    <property type="entry name" value="FliJ"/>
    <property type="match status" value="1"/>
</dbReference>
<keyword evidence="7" id="KW-1005">Bacterial flagellum biogenesis</keyword>
<evidence type="ECO:0000256" key="1">
    <source>
        <dbReference type="ARBA" id="ARBA00004413"/>
    </source>
</evidence>
<name>A0ABP8Q3V1_9GAMM</name>
<keyword evidence="11" id="KW-0969">Cilium</keyword>
<dbReference type="Pfam" id="PF02050">
    <property type="entry name" value="FliJ"/>
    <property type="match status" value="1"/>
</dbReference>
<evidence type="ECO:0000256" key="5">
    <source>
        <dbReference type="ARBA" id="ARBA00022475"/>
    </source>
</evidence>
<comment type="similarity">
    <text evidence="2">Belongs to the FliJ family.</text>
</comment>
<evidence type="ECO:0000313" key="12">
    <source>
        <dbReference type="Proteomes" id="UP001501321"/>
    </source>
</evidence>
<dbReference type="RefSeq" id="WP_345011047.1">
    <property type="nucleotide sequence ID" value="NZ_BAABFC010000009.1"/>
</dbReference>
<evidence type="ECO:0000256" key="4">
    <source>
        <dbReference type="ARBA" id="ARBA00022448"/>
    </source>
</evidence>
<keyword evidence="9" id="KW-0472">Membrane</keyword>
<keyword evidence="12" id="KW-1185">Reference proteome</keyword>
<keyword evidence="5" id="KW-1003">Cell membrane</keyword>
<comment type="caution">
    <text evidence="11">The sequence shown here is derived from an EMBL/GenBank/DDBJ whole genome shotgun (WGS) entry which is preliminary data.</text>
</comment>
<evidence type="ECO:0000256" key="9">
    <source>
        <dbReference type="ARBA" id="ARBA00023136"/>
    </source>
</evidence>
<dbReference type="PANTHER" id="PTHR38786">
    <property type="entry name" value="FLAGELLAR FLIJ PROTEIN"/>
    <property type="match status" value="1"/>
</dbReference>
<proteinExistence type="inferred from homology"/>
<evidence type="ECO:0000256" key="2">
    <source>
        <dbReference type="ARBA" id="ARBA00010004"/>
    </source>
</evidence>
<keyword evidence="6" id="KW-0145">Chemotaxis</keyword>
<dbReference type="Gene3D" id="1.10.287.1700">
    <property type="match status" value="1"/>
</dbReference>
<evidence type="ECO:0000256" key="10">
    <source>
        <dbReference type="ARBA" id="ARBA00023225"/>
    </source>
</evidence>
<keyword evidence="11" id="KW-0282">Flagellum</keyword>
<evidence type="ECO:0000256" key="6">
    <source>
        <dbReference type="ARBA" id="ARBA00022500"/>
    </source>
</evidence>
<dbReference type="InterPro" id="IPR012823">
    <property type="entry name" value="Flagell_FliJ"/>
</dbReference>
<dbReference type="EMBL" id="BAABFC010000009">
    <property type="protein sequence ID" value="GAA4496642.1"/>
    <property type="molecule type" value="Genomic_DNA"/>
</dbReference>
<sequence>MSKALNMLTERIKDAEDRAARVLALARQDQLRYEQQLGALNEYRQIYSQQLGDKASQGMGRDQLSHYQAFINKLDNAAQQQQQGVRQVRAVAQQRQQEWQQLQQKRKAMETLLERQAAREALRQARQEQKLLDEFATIQHFHRQQPEP</sequence>
<evidence type="ECO:0000256" key="8">
    <source>
        <dbReference type="ARBA" id="ARBA00022927"/>
    </source>
</evidence>
<dbReference type="InterPro" id="IPR053716">
    <property type="entry name" value="Flag_assembly_chemotaxis_eff"/>
</dbReference>
<accession>A0ABP8Q3V1</accession>
<comment type="subcellular location">
    <subcellularLocation>
        <location evidence="1">Cell membrane</location>
        <topology evidence="1">Peripheral membrane protein</topology>
        <orientation evidence="1">Cytoplasmic side</orientation>
    </subcellularLocation>
</comment>
<keyword evidence="4" id="KW-0813">Transport</keyword>
<keyword evidence="10" id="KW-1006">Bacterial flagellum protein export</keyword>
<dbReference type="InterPro" id="IPR018006">
    <property type="entry name" value="Flag_FliJ_proteobac"/>
</dbReference>
<dbReference type="InterPro" id="IPR052570">
    <property type="entry name" value="FliJ"/>
</dbReference>
<keyword evidence="11" id="KW-0966">Cell projection</keyword>
<reference evidence="12" key="1">
    <citation type="journal article" date="2019" name="Int. J. Syst. Evol. Microbiol.">
        <title>The Global Catalogue of Microorganisms (GCM) 10K type strain sequencing project: providing services to taxonomists for standard genome sequencing and annotation.</title>
        <authorList>
            <consortium name="The Broad Institute Genomics Platform"/>
            <consortium name="The Broad Institute Genome Sequencing Center for Infectious Disease"/>
            <person name="Wu L."/>
            <person name="Ma J."/>
        </authorList>
    </citation>
    <scope>NUCLEOTIDE SEQUENCE [LARGE SCALE GENOMIC DNA]</scope>
    <source>
        <strain evidence="12">JCM 32226</strain>
    </source>
</reference>
<organism evidence="11 12">
    <name type="scientific">Pseudaeromonas paramecii</name>
    <dbReference type="NCBI Taxonomy" id="2138166"/>
    <lineage>
        <taxon>Bacteria</taxon>
        <taxon>Pseudomonadati</taxon>
        <taxon>Pseudomonadota</taxon>
        <taxon>Gammaproteobacteria</taxon>
        <taxon>Aeromonadales</taxon>
        <taxon>Aeromonadaceae</taxon>
        <taxon>Pseudaeromonas</taxon>
    </lineage>
</organism>
<gene>
    <name evidence="11" type="primary">fliJ</name>
    <name evidence="11" type="ORF">GCM10023095_11970</name>
</gene>
<dbReference type="NCBIfam" id="TIGR02473">
    <property type="entry name" value="flagell_FliJ"/>
    <property type="match status" value="1"/>
</dbReference>
<dbReference type="Proteomes" id="UP001501321">
    <property type="component" value="Unassembled WGS sequence"/>
</dbReference>
<evidence type="ECO:0000256" key="3">
    <source>
        <dbReference type="ARBA" id="ARBA00020392"/>
    </source>
</evidence>
<keyword evidence="8" id="KW-0653">Protein transport</keyword>
<evidence type="ECO:0000256" key="7">
    <source>
        <dbReference type="ARBA" id="ARBA00022795"/>
    </source>
</evidence>
<dbReference type="PANTHER" id="PTHR38786:SF1">
    <property type="entry name" value="FLAGELLAR FLIJ PROTEIN"/>
    <property type="match status" value="1"/>
</dbReference>
<evidence type="ECO:0000313" key="11">
    <source>
        <dbReference type="EMBL" id="GAA4496642.1"/>
    </source>
</evidence>